<sequence length="191" mass="21875">MAADRFDHRAFDRRTHQVDHFSRRFDTTQRGLAHLVTTGKHHEQHLIEIFERQRLNALHGGHTQHHLVALTLAKKFQNIGGLVEIEMYQNCRGNLRMLIAQQLSHAGRFHPLQALNAGDIAALQNAVDQQSRLVVAQRAFEHRAHVIARIGHQQTLRRRHASELVHHFVDPFTGHRFGLGNGLAQFLDFLG</sequence>
<accession>A0A1J5PHG4</accession>
<reference evidence="1" key="1">
    <citation type="submission" date="2016-10" db="EMBL/GenBank/DDBJ databases">
        <title>Sequence of Gallionella enrichment culture.</title>
        <authorList>
            <person name="Poehlein A."/>
            <person name="Muehling M."/>
            <person name="Daniel R."/>
        </authorList>
    </citation>
    <scope>NUCLEOTIDE SEQUENCE</scope>
</reference>
<protein>
    <submittedName>
        <fullName evidence="1">Uncharacterized protein</fullName>
    </submittedName>
</protein>
<dbReference type="EMBL" id="MLJW01004305">
    <property type="protein sequence ID" value="OIQ70224.1"/>
    <property type="molecule type" value="Genomic_DNA"/>
</dbReference>
<organism evidence="1">
    <name type="scientific">mine drainage metagenome</name>
    <dbReference type="NCBI Taxonomy" id="410659"/>
    <lineage>
        <taxon>unclassified sequences</taxon>
        <taxon>metagenomes</taxon>
        <taxon>ecological metagenomes</taxon>
    </lineage>
</organism>
<gene>
    <name evidence="1" type="ORF">GALL_481650</name>
</gene>
<comment type="caution">
    <text evidence="1">The sequence shown here is derived from an EMBL/GenBank/DDBJ whole genome shotgun (WGS) entry which is preliminary data.</text>
</comment>
<proteinExistence type="predicted"/>
<evidence type="ECO:0000313" key="1">
    <source>
        <dbReference type="EMBL" id="OIQ70224.1"/>
    </source>
</evidence>
<dbReference type="AlphaFoldDB" id="A0A1J5PHG4"/>
<name>A0A1J5PHG4_9ZZZZ</name>